<dbReference type="Gene3D" id="3.40.50.1820">
    <property type="entry name" value="alpha/beta hydrolase"/>
    <property type="match status" value="1"/>
</dbReference>
<dbReference type="EC" id="3.1.-.-" evidence="1"/>
<sequence length="245" mass="26720">MNFTTETSAEGVIERDFVLDDVTGVLWTPETRRDNAPLILMGHSGGLHKRAPGITARATRYAADHGFSVAAIDAPGHGDRPRNAKDREWVAAMMRAREAGEPIGPIVAEYNTDLAERAVPEWRATIDALLPELGPETPVGYGGVTLGTATGLLLTAAEPRIRAASFGSVLLFDALTEAARKITVPVQLLAAWDDEEIPREYALTLFDAFATPHKTLHANPGRHNQTPWHEAETTARFYTRHLIPT</sequence>
<accession>A0ABV9U1B6</accession>
<keyword evidence="1" id="KW-0378">Hydrolase</keyword>
<proteinExistence type="predicted"/>
<comment type="caution">
    <text evidence="1">The sequence shown here is derived from an EMBL/GenBank/DDBJ whole genome shotgun (WGS) entry which is preliminary data.</text>
</comment>
<dbReference type="GO" id="GO:0016787">
    <property type="term" value="F:hydrolase activity"/>
    <property type="evidence" value="ECO:0007669"/>
    <property type="project" value="UniProtKB-KW"/>
</dbReference>
<evidence type="ECO:0000313" key="2">
    <source>
        <dbReference type="Proteomes" id="UP001595872"/>
    </source>
</evidence>
<reference evidence="2" key="1">
    <citation type="journal article" date="2019" name="Int. J. Syst. Evol. Microbiol.">
        <title>The Global Catalogue of Microorganisms (GCM) 10K type strain sequencing project: providing services to taxonomists for standard genome sequencing and annotation.</title>
        <authorList>
            <consortium name="The Broad Institute Genomics Platform"/>
            <consortium name="The Broad Institute Genome Sequencing Center for Infectious Disease"/>
            <person name="Wu L."/>
            <person name="Ma J."/>
        </authorList>
    </citation>
    <scope>NUCLEOTIDE SEQUENCE [LARGE SCALE GENOMIC DNA]</scope>
    <source>
        <strain evidence="2">KLKA75</strain>
    </source>
</reference>
<name>A0ABV9U1B6_9ACTN</name>
<dbReference type="InterPro" id="IPR029058">
    <property type="entry name" value="AB_hydrolase_fold"/>
</dbReference>
<keyword evidence="2" id="KW-1185">Reference proteome</keyword>
<protein>
    <submittedName>
        <fullName evidence="1">Dienelactone hydrolase family protein</fullName>
        <ecNumber evidence="1">3.1.-.-</ecNumber>
    </submittedName>
</protein>
<dbReference type="SUPFAM" id="SSF53474">
    <property type="entry name" value="alpha/beta-Hydrolases"/>
    <property type="match status" value="1"/>
</dbReference>
<dbReference type="Proteomes" id="UP001595872">
    <property type="component" value="Unassembled WGS sequence"/>
</dbReference>
<organism evidence="1 2">
    <name type="scientific">Actinomadura gamaensis</name>
    <dbReference type="NCBI Taxonomy" id="1763541"/>
    <lineage>
        <taxon>Bacteria</taxon>
        <taxon>Bacillati</taxon>
        <taxon>Actinomycetota</taxon>
        <taxon>Actinomycetes</taxon>
        <taxon>Streptosporangiales</taxon>
        <taxon>Thermomonosporaceae</taxon>
        <taxon>Actinomadura</taxon>
    </lineage>
</organism>
<evidence type="ECO:0000313" key="1">
    <source>
        <dbReference type="EMBL" id="MFC4909160.1"/>
    </source>
</evidence>
<gene>
    <name evidence="1" type="ORF">ACFPCY_17695</name>
</gene>
<dbReference type="EMBL" id="JBHSIT010000004">
    <property type="protein sequence ID" value="MFC4909160.1"/>
    <property type="molecule type" value="Genomic_DNA"/>
</dbReference>
<dbReference type="RefSeq" id="WP_378256422.1">
    <property type="nucleotide sequence ID" value="NZ_JBHSIT010000004.1"/>
</dbReference>